<reference evidence="1 2" key="1">
    <citation type="journal article" date="2017" name="Curr. Biol.">
        <title>The Evolution of Venom by Co-option of Single-Copy Genes.</title>
        <authorList>
            <person name="Martinson E.O."/>
            <person name="Mrinalini"/>
            <person name="Kelkar Y.D."/>
            <person name="Chang C.H."/>
            <person name="Werren J.H."/>
        </authorList>
    </citation>
    <scope>NUCLEOTIDE SEQUENCE [LARGE SCALE GENOMIC DNA]</scope>
    <source>
        <strain evidence="1 2">Alberta</strain>
        <tissue evidence="1">Whole body</tissue>
    </source>
</reference>
<comment type="caution">
    <text evidence="1">The sequence shown here is derived from an EMBL/GenBank/DDBJ whole genome shotgun (WGS) entry which is preliminary data.</text>
</comment>
<protein>
    <submittedName>
        <fullName evidence="1">Uncharacterized protein</fullName>
    </submittedName>
</protein>
<gene>
    <name evidence="1" type="ORF">TSAR_010414</name>
</gene>
<organism evidence="1 2">
    <name type="scientific">Trichomalopsis sarcophagae</name>
    <dbReference type="NCBI Taxonomy" id="543379"/>
    <lineage>
        <taxon>Eukaryota</taxon>
        <taxon>Metazoa</taxon>
        <taxon>Ecdysozoa</taxon>
        <taxon>Arthropoda</taxon>
        <taxon>Hexapoda</taxon>
        <taxon>Insecta</taxon>
        <taxon>Pterygota</taxon>
        <taxon>Neoptera</taxon>
        <taxon>Endopterygota</taxon>
        <taxon>Hymenoptera</taxon>
        <taxon>Apocrita</taxon>
        <taxon>Proctotrupomorpha</taxon>
        <taxon>Chalcidoidea</taxon>
        <taxon>Pteromalidae</taxon>
        <taxon>Pteromalinae</taxon>
        <taxon>Trichomalopsis</taxon>
    </lineage>
</organism>
<evidence type="ECO:0000313" key="2">
    <source>
        <dbReference type="Proteomes" id="UP000215335"/>
    </source>
</evidence>
<keyword evidence="2" id="KW-1185">Reference proteome</keyword>
<evidence type="ECO:0000313" key="1">
    <source>
        <dbReference type="EMBL" id="OXU21937.1"/>
    </source>
</evidence>
<name>A0A232EUF5_9HYME</name>
<sequence>MGGKAQQICAKPKENMIFKVPIKSEHLTLHMHTDFVLFKGNYCVKSVIDAIKFTNDEVCTVLVRLFTLNPMALAQKMQIALYIKIEFISARINLT</sequence>
<proteinExistence type="predicted"/>
<dbReference type="EMBL" id="NNAY01002146">
    <property type="protein sequence ID" value="OXU21937.1"/>
    <property type="molecule type" value="Genomic_DNA"/>
</dbReference>
<accession>A0A232EUF5</accession>
<dbReference type="Proteomes" id="UP000215335">
    <property type="component" value="Unassembled WGS sequence"/>
</dbReference>
<dbReference type="AlphaFoldDB" id="A0A232EUF5"/>